<dbReference type="EMBL" id="CACRXK020006745">
    <property type="protein sequence ID" value="CAB4010312.1"/>
    <property type="molecule type" value="Genomic_DNA"/>
</dbReference>
<comment type="caution">
    <text evidence="1">The sequence shown here is derived from an EMBL/GenBank/DDBJ whole genome shotgun (WGS) entry which is preliminary data.</text>
</comment>
<evidence type="ECO:0000313" key="1">
    <source>
        <dbReference type="EMBL" id="CAB4010312.1"/>
    </source>
</evidence>
<evidence type="ECO:0000313" key="2">
    <source>
        <dbReference type="Proteomes" id="UP001152795"/>
    </source>
</evidence>
<accession>A0A7D9IMC2</accession>
<feature type="non-terminal residue" evidence="1">
    <location>
        <position position="369"/>
    </location>
</feature>
<sequence length="369" mass="42557">MSRQSRQENMSLLDDINTIFKSRLEYINSLLRLQEDIQGLIDAGPGNVGQVMSKKDVYDKTWCEFVTVHEEYLEIVTAEDEKRRASLTYKEQMAKKVQLDGVVASWCKKPRLYGSGKGRSQISSLTSGTSSASALSKKREKMALAQLKVNQLMQRHEMKRRMEELRYQEELMEAQMEEEQAKVSFNIYNELANEHIGEYDNNMPGFNGNEVQGESDLSPLTKTNAYELESEFYTRYPPDLPSIQELSRTTQHLEQHEVYRPIVLEAGSVDWDYATLTMVRHPVVNYPILSHAVMEHTSYPSAFIPQTSKSFNYPGNHRPQLDTRLPSERQVYMGNNRNCGKLDACHPVPRLQEELATKLPWQPPERELE</sequence>
<dbReference type="AlphaFoldDB" id="A0A7D9IMC2"/>
<proteinExistence type="predicted"/>
<dbReference type="Proteomes" id="UP001152795">
    <property type="component" value="Unassembled WGS sequence"/>
</dbReference>
<organism evidence="1 2">
    <name type="scientific">Paramuricea clavata</name>
    <name type="common">Red gorgonian</name>
    <name type="synonym">Violescent sea-whip</name>
    <dbReference type="NCBI Taxonomy" id="317549"/>
    <lineage>
        <taxon>Eukaryota</taxon>
        <taxon>Metazoa</taxon>
        <taxon>Cnidaria</taxon>
        <taxon>Anthozoa</taxon>
        <taxon>Octocorallia</taxon>
        <taxon>Malacalcyonacea</taxon>
        <taxon>Plexauridae</taxon>
        <taxon>Paramuricea</taxon>
    </lineage>
</organism>
<reference evidence="1" key="1">
    <citation type="submission" date="2020-04" db="EMBL/GenBank/DDBJ databases">
        <authorList>
            <person name="Alioto T."/>
            <person name="Alioto T."/>
            <person name="Gomez Garrido J."/>
        </authorList>
    </citation>
    <scope>NUCLEOTIDE SEQUENCE</scope>
    <source>
        <strain evidence="1">A484AB</strain>
    </source>
</reference>
<protein>
    <submittedName>
        <fullName evidence="1">Uncharacterized protein</fullName>
    </submittedName>
</protein>
<gene>
    <name evidence="1" type="ORF">PACLA_8A007522</name>
</gene>
<name>A0A7D9IMC2_PARCT</name>
<keyword evidence="2" id="KW-1185">Reference proteome</keyword>